<name>A0A8S3ZP51_9EUPU</name>
<dbReference type="AlphaFoldDB" id="A0A8S3ZP51"/>
<dbReference type="EMBL" id="CAJHNH020004624">
    <property type="protein sequence ID" value="CAG5131404.1"/>
    <property type="molecule type" value="Genomic_DNA"/>
</dbReference>
<reference evidence="3" key="1">
    <citation type="submission" date="2021-04" db="EMBL/GenBank/DDBJ databases">
        <authorList>
            <consortium name="Molecular Ecology Group"/>
        </authorList>
    </citation>
    <scope>NUCLEOTIDE SEQUENCE</scope>
</reference>
<dbReference type="SUPFAM" id="SSF50965">
    <property type="entry name" value="Galactose oxidase, central domain"/>
    <property type="match status" value="1"/>
</dbReference>
<comment type="caution">
    <text evidence="3">The sequence shown here is derived from an EMBL/GenBank/DDBJ whole genome shotgun (WGS) entry which is preliminary data.</text>
</comment>
<dbReference type="PANTHER" id="PTHR46228:SF2">
    <property type="entry name" value="KELCH REPEAT PROTEIN (AFU_ORTHOLOGUE AFUA_4G14350)"/>
    <property type="match status" value="1"/>
</dbReference>
<protein>
    <submittedName>
        <fullName evidence="3">Uncharacterized protein</fullName>
    </submittedName>
</protein>
<proteinExistence type="predicted"/>
<gene>
    <name evidence="3" type="ORF">CUNI_LOCUS16962</name>
</gene>
<evidence type="ECO:0000313" key="3">
    <source>
        <dbReference type="EMBL" id="CAG5131404.1"/>
    </source>
</evidence>
<evidence type="ECO:0000256" key="1">
    <source>
        <dbReference type="ARBA" id="ARBA00022441"/>
    </source>
</evidence>
<sequence length="430" mass="49322">MALKSLCSLPAWQSRKLTPQIRHESEYYCVDRCGHNAVCVKDELLIWGGYNDKEGSTYCDCSSLWVYNLDLDVWMHYKVAGRVPEKRSGACSALVWPYWYIFCGHTMGGNVNDMHRLDLINLTWERVRLKEPNISPRDKAAAWVYRNRIYCFGGFGIAPYSYLWDKSADVFSEEAWAERGWNDQLLYFDTEKCEWVRVSCKGPKPKERAAHSAVCINDTVYLFGGRHQTGRLNDLHLLDLETHTWSGRISCKGGEPTGRSWHTMSQLSKTDLLLFGGFDNNRQPLDDAWKLDILSLQWTLLVSHTGLPRLWHTACVSIQGDVLIFGGCTTNILEHESPMITSDKVLVFRAQPFSLERLCLHTLAKHRDRTINQWNALSKPHQEWLFLKSSSADEFQPPFYKNCAVSVVGPHLTQLAVLSEKEAEVINRSR</sequence>
<dbReference type="Proteomes" id="UP000678393">
    <property type="component" value="Unassembled WGS sequence"/>
</dbReference>
<keyword evidence="2" id="KW-0677">Repeat</keyword>
<evidence type="ECO:0000256" key="2">
    <source>
        <dbReference type="ARBA" id="ARBA00022737"/>
    </source>
</evidence>
<dbReference type="Gene3D" id="2.120.10.80">
    <property type="entry name" value="Kelch-type beta propeller"/>
    <property type="match status" value="3"/>
</dbReference>
<organism evidence="3 4">
    <name type="scientific">Candidula unifasciata</name>
    <dbReference type="NCBI Taxonomy" id="100452"/>
    <lineage>
        <taxon>Eukaryota</taxon>
        <taxon>Metazoa</taxon>
        <taxon>Spiralia</taxon>
        <taxon>Lophotrochozoa</taxon>
        <taxon>Mollusca</taxon>
        <taxon>Gastropoda</taxon>
        <taxon>Heterobranchia</taxon>
        <taxon>Euthyneura</taxon>
        <taxon>Panpulmonata</taxon>
        <taxon>Eupulmonata</taxon>
        <taxon>Stylommatophora</taxon>
        <taxon>Helicina</taxon>
        <taxon>Helicoidea</taxon>
        <taxon>Geomitridae</taxon>
        <taxon>Candidula</taxon>
    </lineage>
</organism>
<dbReference type="OrthoDB" id="432528at2759"/>
<accession>A0A8S3ZP51</accession>
<evidence type="ECO:0000313" key="4">
    <source>
        <dbReference type="Proteomes" id="UP000678393"/>
    </source>
</evidence>
<keyword evidence="1" id="KW-0880">Kelch repeat</keyword>
<dbReference type="PANTHER" id="PTHR46228">
    <property type="entry name" value="KELCH DOMAIN-CONTAINING PROTEIN"/>
    <property type="match status" value="1"/>
</dbReference>
<dbReference type="InterPro" id="IPR011043">
    <property type="entry name" value="Gal_Oxase/kelch_b-propeller"/>
</dbReference>
<dbReference type="Pfam" id="PF24681">
    <property type="entry name" value="Kelch_KLHDC2_KLHL20_DRC7"/>
    <property type="match status" value="2"/>
</dbReference>
<keyword evidence="4" id="KW-1185">Reference proteome</keyword>
<dbReference type="InterPro" id="IPR015915">
    <property type="entry name" value="Kelch-typ_b-propeller"/>
</dbReference>